<evidence type="ECO:0000256" key="2">
    <source>
        <dbReference type="ARBA" id="ARBA00023125"/>
    </source>
</evidence>
<proteinExistence type="predicted"/>
<evidence type="ECO:0000256" key="3">
    <source>
        <dbReference type="ARBA" id="ARBA00023163"/>
    </source>
</evidence>
<protein>
    <submittedName>
        <fullName evidence="5">Transcriptional regulator, GntR family</fullName>
    </submittedName>
</protein>
<dbReference type="InterPro" id="IPR008920">
    <property type="entry name" value="TF_FadR/GntR_C"/>
</dbReference>
<dbReference type="eggNOG" id="COG2186">
    <property type="taxonomic scope" value="Bacteria"/>
</dbReference>
<dbReference type="InterPro" id="IPR011711">
    <property type="entry name" value="GntR_C"/>
</dbReference>
<dbReference type="Gene3D" id="1.20.120.530">
    <property type="entry name" value="GntR ligand-binding domain-like"/>
    <property type="match status" value="1"/>
</dbReference>
<dbReference type="PANTHER" id="PTHR43537:SF5">
    <property type="entry name" value="UXU OPERON TRANSCRIPTIONAL REGULATOR"/>
    <property type="match status" value="1"/>
</dbReference>
<dbReference type="Pfam" id="PF07729">
    <property type="entry name" value="FCD"/>
    <property type="match status" value="1"/>
</dbReference>
<keyword evidence="1" id="KW-0805">Transcription regulation</keyword>
<dbReference type="EMBL" id="CP000386">
    <property type="protein sequence ID" value="ABG03513.1"/>
    <property type="molecule type" value="Genomic_DNA"/>
</dbReference>
<dbReference type="GO" id="GO:0003677">
    <property type="term" value="F:DNA binding"/>
    <property type="evidence" value="ECO:0007669"/>
    <property type="project" value="UniProtKB-KW"/>
</dbReference>
<name>Q1AYL5_RUBXD</name>
<dbReference type="InterPro" id="IPR036390">
    <property type="entry name" value="WH_DNA-bd_sf"/>
</dbReference>
<dbReference type="KEGG" id="rxy:Rxyl_0539"/>
<dbReference type="InterPro" id="IPR000524">
    <property type="entry name" value="Tscrpt_reg_HTH_GntR"/>
</dbReference>
<organism evidence="5 6">
    <name type="scientific">Rubrobacter xylanophilus (strain DSM 9941 / JCM 11954 / NBRC 16129 / PRD-1)</name>
    <dbReference type="NCBI Taxonomy" id="266117"/>
    <lineage>
        <taxon>Bacteria</taxon>
        <taxon>Bacillati</taxon>
        <taxon>Actinomycetota</taxon>
        <taxon>Rubrobacteria</taxon>
        <taxon>Rubrobacterales</taxon>
        <taxon>Rubrobacteraceae</taxon>
        <taxon>Rubrobacter</taxon>
    </lineage>
</organism>
<dbReference type="PROSITE" id="PS50949">
    <property type="entry name" value="HTH_GNTR"/>
    <property type="match status" value="1"/>
</dbReference>
<dbReference type="AlphaFoldDB" id="Q1AYL5"/>
<sequence length="247" mass="27249">MPGIDWSLSRDTTTERVIGRLKELIGERKFGPGDKLPPERELCSLLGVSRPILREALQALAALRLVRIRQGDGVYVTSLKTDLLLEPLRFVLRLDPTAIEQLYRARQVIEVGITELAASSMTPEAERRLEEILAESEAQVEDPKAFSRTDIELHETIARLVTNPFLTVVIESLNELSRAGREFTCTVPGVTPRALEEHRRIVAALKARDGRAAGRAMKEHLENVLAAWQSAREGAVGGQGAKEGESG</sequence>
<dbReference type="Proteomes" id="UP000006637">
    <property type="component" value="Chromosome"/>
</dbReference>
<dbReference type="RefSeq" id="WP_011563531.1">
    <property type="nucleotide sequence ID" value="NC_008148.1"/>
</dbReference>
<keyword evidence="6" id="KW-1185">Reference proteome</keyword>
<dbReference type="SMART" id="SM00895">
    <property type="entry name" value="FCD"/>
    <property type="match status" value="1"/>
</dbReference>
<evidence type="ECO:0000256" key="1">
    <source>
        <dbReference type="ARBA" id="ARBA00023015"/>
    </source>
</evidence>
<keyword evidence="3" id="KW-0804">Transcription</keyword>
<dbReference type="PhylomeDB" id="Q1AYL5"/>
<dbReference type="SMART" id="SM00345">
    <property type="entry name" value="HTH_GNTR"/>
    <property type="match status" value="1"/>
</dbReference>
<dbReference type="SUPFAM" id="SSF48008">
    <property type="entry name" value="GntR ligand-binding domain-like"/>
    <property type="match status" value="1"/>
</dbReference>
<feature type="domain" description="HTH gntR-type" evidence="4">
    <location>
        <begin position="11"/>
        <end position="79"/>
    </location>
</feature>
<dbReference type="Gene3D" id="1.10.10.10">
    <property type="entry name" value="Winged helix-like DNA-binding domain superfamily/Winged helix DNA-binding domain"/>
    <property type="match status" value="1"/>
</dbReference>
<dbReference type="InterPro" id="IPR036388">
    <property type="entry name" value="WH-like_DNA-bd_sf"/>
</dbReference>
<evidence type="ECO:0000259" key="4">
    <source>
        <dbReference type="PROSITE" id="PS50949"/>
    </source>
</evidence>
<gene>
    <name evidence="5" type="ordered locus">Rxyl_0539</name>
</gene>
<dbReference type="SUPFAM" id="SSF46785">
    <property type="entry name" value="Winged helix' DNA-binding domain"/>
    <property type="match status" value="1"/>
</dbReference>
<dbReference type="STRING" id="266117.Rxyl_0539"/>
<evidence type="ECO:0000313" key="6">
    <source>
        <dbReference type="Proteomes" id="UP000006637"/>
    </source>
</evidence>
<dbReference type="GO" id="GO:0003700">
    <property type="term" value="F:DNA-binding transcription factor activity"/>
    <property type="evidence" value="ECO:0007669"/>
    <property type="project" value="InterPro"/>
</dbReference>
<dbReference type="PANTHER" id="PTHR43537">
    <property type="entry name" value="TRANSCRIPTIONAL REGULATOR, GNTR FAMILY"/>
    <property type="match status" value="1"/>
</dbReference>
<accession>Q1AYL5</accession>
<dbReference type="OrthoDB" id="9784718at2"/>
<keyword evidence="2" id="KW-0238">DNA-binding</keyword>
<dbReference type="PRINTS" id="PR00035">
    <property type="entry name" value="HTHGNTR"/>
</dbReference>
<dbReference type="Pfam" id="PF00392">
    <property type="entry name" value="GntR"/>
    <property type="match status" value="1"/>
</dbReference>
<dbReference type="HOGENOM" id="CLU_017584_9_3_11"/>
<reference evidence="5 6" key="1">
    <citation type="submission" date="2006-06" db="EMBL/GenBank/DDBJ databases">
        <title>Complete sequence of Rubrobacter xylanophilus DSM 9941.</title>
        <authorList>
            <consortium name="US DOE Joint Genome Institute"/>
            <person name="Copeland A."/>
            <person name="Lucas S."/>
            <person name="Lapidus A."/>
            <person name="Barry K."/>
            <person name="Detter J.C."/>
            <person name="Glavina del Rio T."/>
            <person name="Hammon N."/>
            <person name="Israni S."/>
            <person name="Dalin E."/>
            <person name="Tice H."/>
            <person name="Pitluck S."/>
            <person name="Munk A.C."/>
            <person name="Brettin T."/>
            <person name="Bruce D."/>
            <person name="Han C."/>
            <person name="Tapia R."/>
            <person name="Gilna P."/>
            <person name="Schmutz J."/>
            <person name="Larimer F."/>
            <person name="Land M."/>
            <person name="Hauser L."/>
            <person name="Kyrpides N."/>
            <person name="Lykidis A."/>
            <person name="da Costa M.S."/>
            <person name="Rainey F.A."/>
            <person name="Empadinhas N."/>
            <person name="Jolivet E."/>
            <person name="Battista J.R."/>
            <person name="Richardson P."/>
        </authorList>
    </citation>
    <scope>NUCLEOTIDE SEQUENCE [LARGE SCALE GENOMIC DNA]</scope>
    <source>
        <strain evidence="6">DSM 9941 / NBRC 16129 / PRD-1</strain>
    </source>
</reference>
<evidence type="ECO:0000313" key="5">
    <source>
        <dbReference type="EMBL" id="ABG03513.1"/>
    </source>
</evidence>